<feature type="signal peptide" evidence="1">
    <location>
        <begin position="1"/>
        <end position="17"/>
    </location>
</feature>
<feature type="chain" id="PRO_5040220955" description="Secreted protein" evidence="1">
    <location>
        <begin position="18"/>
        <end position="305"/>
    </location>
</feature>
<reference evidence="2" key="1">
    <citation type="submission" date="2021-07" db="EMBL/GenBank/DDBJ databases">
        <authorList>
            <person name="Durling M."/>
        </authorList>
    </citation>
    <scope>NUCLEOTIDE SEQUENCE</scope>
</reference>
<accession>A0A9N9PV90</accession>
<evidence type="ECO:0000313" key="2">
    <source>
        <dbReference type="EMBL" id="CAG8956438.1"/>
    </source>
</evidence>
<evidence type="ECO:0000313" key="3">
    <source>
        <dbReference type="Proteomes" id="UP000696280"/>
    </source>
</evidence>
<dbReference type="AlphaFoldDB" id="A0A9N9PV90"/>
<evidence type="ECO:0000256" key="1">
    <source>
        <dbReference type="SAM" id="SignalP"/>
    </source>
</evidence>
<gene>
    <name evidence="2" type="ORF">HYFRA_00003822</name>
</gene>
<proteinExistence type="predicted"/>
<protein>
    <recommendedName>
        <fullName evidence="4">Secreted protein</fullName>
    </recommendedName>
</protein>
<dbReference type="EMBL" id="CAJVRL010000070">
    <property type="protein sequence ID" value="CAG8956438.1"/>
    <property type="molecule type" value="Genomic_DNA"/>
</dbReference>
<comment type="caution">
    <text evidence="2">The sequence shown here is derived from an EMBL/GenBank/DDBJ whole genome shotgun (WGS) entry which is preliminary data.</text>
</comment>
<dbReference type="OrthoDB" id="2110578at2759"/>
<keyword evidence="1" id="KW-0732">Signal</keyword>
<sequence length="305" mass="31381">MFFKSLAVAFAIGSVSAQRPSNTSICDFYTTALLQNNTAANQRTLLTLLVNTAVIGNYTQPNVGVSVPGILAAGTYNGTAVNLLPYFNGGLASTNRGGNAGQAVNFLDGGGAAPLRSNMPANDQNSNQYTLLTHLYEYFGSLLGCTQMNTTAFPSYNGAASQYNVHKFMDLSPFEVGYFIQQVALSASSFGVAQSDIAVAGTALNTLFNVRCAPPTVVVPSQPAELQSICLENTCPLAPNNTCSAYAASVQPAVANATLAGNTTSTTPGGSTQTTATSGVGRVVAELSGAVVSSVLLAGVFVFLL</sequence>
<name>A0A9N9PV90_9HELO</name>
<keyword evidence="3" id="KW-1185">Reference proteome</keyword>
<organism evidence="2 3">
    <name type="scientific">Hymenoscyphus fraxineus</name>
    <dbReference type="NCBI Taxonomy" id="746836"/>
    <lineage>
        <taxon>Eukaryota</taxon>
        <taxon>Fungi</taxon>
        <taxon>Dikarya</taxon>
        <taxon>Ascomycota</taxon>
        <taxon>Pezizomycotina</taxon>
        <taxon>Leotiomycetes</taxon>
        <taxon>Helotiales</taxon>
        <taxon>Helotiaceae</taxon>
        <taxon>Hymenoscyphus</taxon>
    </lineage>
</organism>
<evidence type="ECO:0008006" key="4">
    <source>
        <dbReference type="Google" id="ProtNLM"/>
    </source>
</evidence>
<dbReference type="Proteomes" id="UP000696280">
    <property type="component" value="Unassembled WGS sequence"/>
</dbReference>